<dbReference type="EMBL" id="CADCVQ010000064">
    <property type="protein sequence ID" value="CAA9492409.1"/>
    <property type="molecule type" value="Genomic_DNA"/>
</dbReference>
<proteinExistence type="predicted"/>
<feature type="transmembrane region" description="Helical" evidence="1">
    <location>
        <begin position="12"/>
        <end position="30"/>
    </location>
</feature>
<keyword evidence="1" id="KW-0812">Transmembrane</keyword>
<evidence type="ECO:0000313" key="2">
    <source>
        <dbReference type="EMBL" id="CAA9492409.1"/>
    </source>
</evidence>
<sequence>MSTSTPSSGASLGKRAIALVVLLIAAWLLFKFVIGLVTAFATIIVVVLAIAAVIWAIRVL</sequence>
<dbReference type="AlphaFoldDB" id="A0A6J4S8M1"/>
<keyword evidence="1" id="KW-0472">Membrane</keyword>
<reference evidence="2" key="1">
    <citation type="submission" date="2020-02" db="EMBL/GenBank/DDBJ databases">
        <authorList>
            <person name="Meier V. D."/>
        </authorList>
    </citation>
    <scope>NUCLEOTIDE SEQUENCE</scope>
    <source>
        <strain evidence="2">AVDCRST_MAG67</strain>
    </source>
</reference>
<organism evidence="2">
    <name type="scientific">uncultured Solirubrobacteraceae bacterium</name>
    <dbReference type="NCBI Taxonomy" id="1162706"/>
    <lineage>
        <taxon>Bacteria</taxon>
        <taxon>Bacillati</taxon>
        <taxon>Actinomycetota</taxon>
        <taxon>Thermoleophilia</taxon>
        <taxon>Solirubrobacterales</taxon>
        <taxon>Solirubrobacteraceae</taxon>
        <taxon>environmental samples</taxon>
    </lineage>
</organism>
<name>A0A6J4S8M1_9ACTN</name>
<protein>
    <submittedName>
        <fullName evidence="2">Uncharacterized protein</fullName>
    </submittedName>
</protein>
<evidence type="ECO:0000256" key="1">
    <source>
        <dbReference type="SAM" id="Phobius"/>
    </source>
</evidence>
<gene>
    <name evidence="2" type="ORF">AVDCRST_MAG67-1347</name>
</gene>
<feature type="transmembrane region" description="Helical" evidence="1">
    <location>
        <begin position="36"/>
        <end position="57"/>
    </location>
</feature>
<accession>A0A6J4S8M1</accession>
<keyword evidence="1" id="KW-1133">Transmembrane helix</keyword>